<evidence type="ECO:0000259" key="1">
    <source>
        <dbReference type="Pfam" id="PF24749"/>
    </source>
</evidence>
<dbReference type="OrthoDB" id="2628539at2"/>
<sequence>MKDKPDLEANQAVCFNCKKVLTSKDQYDMVVCSCGAIAIDGGCNLRIIELIENPARTGGLSPSADSGFMIKF</sequence>
<keyword evidence="3" id="KW-1185">Reference proteome</keyword>
<proteinExistence type="predicted"/>
<reference evidence="2 3" key="1">
    <citation type="submission" date="2019-11" db="EMBL/GenBank/DDBJ databases">
        <title>Pedobacter petrophilus genome.</title>
        <authorList>
            <person name="Feldbauer M.J."/>
            <person name="Newman J.D."/>
        </authorList>
    </citation>
    <scope>NUCLEOTIDE SEQUENCE [LARGE SCALE GENOMIC DNA]</scope>
    <source>
        <strain evidence="2 3">LMG 29686</strain>
    </source>
</reference>
<dbReference type="Proteomes" id="UP000487757">
    <property type="component" value="Unassembled WGS sequence"/>
</dbReference>
<name>A0A7K0G5K9_9SPHI</name>
<comment type="caution">
    <text evidence="2">The sequence shown here is derived from an EMBL/GenBank/DDBJ whole genome shotgun (WGS) entry which is preliminary data.</text>
</comment>
<feature type="domain" description="DUF7695" evidence="1">
    <location>
        <begin position="9"/>
        <end position="43"/>
    </location>
</feature>
<organism evidence="2 3">
    <name type="scientific">Pedobacter petrophilus</name>
    <dbReference type="NCBI Taxonomy" id="1908241"/>
    <lineage>
        <taxon>Bacteria</taxon>
        <taxon>Pseudomonadati</taxon>
        <taxon>Bacteroidota</taxon>
        <taxon>Sphingobacteriia</taxon>
        <taxon>Sphingobacteriales</taxon>
        <taxon>Sphingobacteriaceae</taxon>
        <taxon>Pedobacter</taxon>
    </lineage>
</organism>
<evidence type="ECO:0000313" key="2">
    <source>
        <dbReference type="EMBL" id="MRX78750.1"/>
    </source>
</evidence>
<dbReference type="EMBL" id="WKKH01000070">
    <property type="protein sequence ID" value="MRX78750.1"/>
    <property type="molecule type" value="Genomic_DNA"/>
</dbReference>
<protein>
    <recommendedName>
        <fullName evidence="1">DUF7695 domain-containing protein</fullName>
    </recommendedName>
</protein>
<accession>A0A7K0G5K9</accession>
<dbReference type="RefSeq" id="WP_154283149.1">
    <property type="nucleotide sequence ID" value="NZ_JBHUJQ010000002.1"/>
</dbReference>
<dbReference type="AlphaFoldDB" id="A0A7K0G5K9"/>
<evidence type="ECO:0000313" key="3">
    <source>
        <dbReference type="Proteomes" id="UP000487757"/>
    </source>
</evidence>
<dbReference type="InterPro" id="IPR056112">
    <property type="entry name" value="DUF7695"/>
</dbReference>
<dbReference type="Pfam" id="PF24749">
    <property type="entry name" value="DUF7695"/>
    <property type="match status" value="1"/>
</dbReference>
<gene>
    <name evidence="2" type="ORF">GJU39_21980</name>
</gene>